<dbReference type="EMBL" id="JBHRUJ010000017">
    <property type="protein sequence ID" value="MFC3212435.1"/>
    <property type="molecule type" value="Genomic_DNA"/>
</dbReference>
<comment type="caution">
    <text evidence="3">The sequence shown here is derived from an EMBL/GenBank/DDBJ whole genome shotgun (WGS) entry which is preliminary data.</text>
</comment>
<protein>
    <submittedName>
        <fullName evidence="3">Immunoglobulin-like domain-containing protein</fullName>
    </submittedName>
</protein>
<keyword evidence="4" id="KW-1185">Reference proteome</keyword>
<evidence type="ECO:0000313" key="4">
    <source>
        <dbReference type="Proteomes" id="UP001595625"/>
    </source>
</evidence>
<accession>A0ABV7KSD3</accession>
<evidence type="ECO:0000259" key="2">
    <source>
        <dbReference type="Pfam" id="PF20251"/>
    </source>
</evidence>
<dbReference type="Proteomes" id="UP001595625">
    <property type="component" value="Unassembled WGS sequence"/>
</dbReference>
<evidence type="ECO:0000256" key="1">
    <source>
        <dbReference type="SAM" id="SignalP"/>
    </source>
</evidence>
<dbReference type="RefSeq" id="WP_117312937.1">
    <property type="nucleotide sequence ID" value="NZ_JBHRUJ010000017.1"/>
</dbReference>
<reference evidence="4" key="1">
    <citation type="journal article" date="2019" name="Int. J. Syst. Evol. Microbiol.">
        <title>The Global Catalogue of Microorganisms (GCM) 10K type strain sequencing project: providing services to taxonomists for standard genome sequencing and annotation.</title>
        <authorList>
            <consortium name="The Broad Institute Genomics Platform"/>
            <consortium name="The Broad Institute Genome Sequencing Center for Infectious Disease"/>
            <person name="Wu L."/>
            <person name="Ma J."/>
        </authorList>
    </citation>
    <scope>NUCLEOTIDE SEQUENCE [LARGE SCALE GENOMIC DNA]</scope>
    <source>
        <strain evidence="4">CCM 320</strain>
    </source>
</reference>
<gene>
    <name evidence="3" type="ORF">ACFOEJ_15200</name>
</gene>
<proteinExistence type="predicted"/>
<organism evidence="3 4">
    <name type="scientific">Planomicrobium okeanokoites</name>
    <name type="common">Planococcus okeanokoites</name>
    <name type="synonym">Flavobacterium okeanokoites</name>
    <dbReference type="NCBI Taxonomy" id="244"/>
    <lineage>
        <taxon>Bacteria</taxon>
        <taxon>Bacillati</taxon>
        <taxon>Bacillota</taxon>
        <taxon>Bacilli</taxon>
        <taxon>Bacillales</taxon>
        <taxon>Caryophanaceae</taxon>
        <taxon>Planomicrobium</taxon>
    </lineage>
</organism>
<keyword evidence="1" id="KW-0732">Signal</keyword>
<feature type="signal peptide" evidence="1">
    <location>
        <begin position="1"/>
        <end position="21"/>
    </location>
</feature>
<feature type="domain" description="Bacterial Ig-like" evidence="2">
    <location>
        <begin position="46"/>
        <end position="152"/>
    </location>
</feature>
<feature type="chain" id="PRO_5046673333" evidence="1">
    <location>
        <begin position="22"/>
        <end position="155"/>
    </location>
</feature>
<dbReference type="Pfam" id="PF20251">
    <property type="entry name" value="Big_14"/>
    <property type="match status" value="1"/>
</dbReference>
<name>A0ABV7KSD3_PLAOK</name>
<sequence length="155" mass="17703">MHYRKLIGLLTIFTFSLTACIGQDPTTLEKESPFNDLPSEFQKQGAAVRISSEQETYSLPIEQIHLVIENTGSKEIGFSAAIYLEKLEDDDWYQIPYKNLGFTDAEIGIAIGETYIDEVPIDMLHYQLQEGTYRIMKSFHTESEQKILAAEFVIE</sequence>
<evidence type="ECO:0000313" key="3">
    <source>
        <dbReference type="EMBL" id="MFC3212435.1"/>
    </source>
</evidence>
<dbReference type="InterPro" id="IPR046878">
    <property type="entry name" value="Big_14"/>
</dbReference>
<dbReference type="PROSITE" id="PS51257">
    <property type="entry name" value="PROKAR_LIPOPROTEIN"/>
    <property type="match status" value="1"/>
</dbReference>